<evidence type="ECO:0000256" key="3">
    <source>
        <dbReference type="ARBA" id="ARBA00022801"/>
    </source>
</evidence>
<keyword evidence="7" id="KW-1185">Reference proteome</keyword>
<protein>
    <recommendedName>
        <fullName evidence="5">Ubiquitin-like protease family profile domain-containing protein</fullName>
    </recommendedName>
</protein>
<name>A0A8T0Q6A5_PANVG</name>
<dbReference type="GO" id="GO:0000338">
    <property type="term" value="P:protein deneddylation"/>
    <property type="evidence" value="ECO:0007669"/>
    <property type="project" value="TreeGrafter"/>
</dbReference>
<dbReference type="PANTHER" id="PTHR46468">
    <property type="entry name" value="SENTRIN-SPECIFIC PROTEASE 8"/>
    <property type="match status" value="1"/>
</dbReference>
<evidence type="ECO:0000313" key="7">
    <source>
        <dbReference type="Proteomes" id="UP000823388"/>
    </source>
</evidence>
<keyword evidence="4" id="KW-0788">Thiol protease</keyword>
<organism evidence="6 7">
    <name type="scientific">Panicum virgatum</name>
    <name type="common">Blackwell switchgrass</name>
    <dbReference type="NCBI Taxonomy" id="38727"/>
    <lineage>
        <taxon>Eukaryota</taxon>
        <taxon>Viridiplantae</taxon>
        <taxon>Streptophyta</taxon>
        <taxon>Embryophyta</taxon>
        <taxon>Tracheophyta</taxon>
        <taxon>Spermatophyta</taxon>
        <taxon>Magnoliopsida</taxon>
        <taxon>Liliopsida</taxon>
        <taxon>Poales</taxon>
        <taxon>Poaceae</taxon>
        <taxon>PACMAD clade</taxon>
        <taxon>Panicoideae</taxon>
        <taxon>Panicodae</taxon>
        <taxon>Paniceae</taxon>
        <taxon>Panicinae</taxon>
        <taxon>Panicum</taxon>
        <taxon>Panicum sect. Hiantes</taxon>
    </lineage>
</organism>
<evidence type="ECO:0000313" key="6">
    <source>
        <dbReference type="EMBL" id="KAG2565844.1"/>
    </source>
</evidence>
<dbReference type="GO" id="GO:0019784">
    <property type="term" value="F:deNEDDylase activity"/>
    <property type="evidence" value="ECO:0007669"/>
    <property type="project" value="InterPro"/>
</dbReference>
<dbReference type="PANTHER" id="PTHR46468:SF1">
    <property type="entry name" value="SENTRIN-SPECIFIC PROTEASE 8"/>
    <property type="match status" value="1"/>
</dbReference>
<dbReference type="AlphaFoldDB" id="A0A8T0Q6A5"/>
<dbReference type="GO" id="GO:0008234">
    <property type="term" value="F:cysteine-type peptidase activity"/>
    <property type="evidence" value="ECO:0007669"/>
    <property type="project" value="UniProtKB-KW"/>
</dbReference>
<dbReference type="EMBL" id="CM029050">
    <property type="protein sequence ID" value="KAG2565844.1"/>
    <property type="molecule type" value="Genomic_DNA"/>
</dbReference>
<comment type="similarity">
    <text evidence="1">Belongs to the peptidase C48 family.</text>
</comment>
<comment type="caution">
    <text evidence="6">The sequence shown here is derived from an EMBL/GenBank/DDBJ whole genome shotgun (WGS) entry which is preliminary data.</text>
</comment>
<dbReference type="PROSITE" id="PS50600">
    <property type="entry name" value="ULP_PROTEASE"/>
    <property type="match status" value="1"/>
</dbReference>
<proteinExistence type="inferred from homology"/>
<evidence type="ECO:0000256" key="2">
    <source>
        <dbReference type="ARBA" id="ARBA00022670"/>
    </source>
</evidence>
<dbReference type="Gene3D" id="3.40.395.10">
    <property type="entry name" value="Adenoviral Proteinase, Chain A"/>
    <property type="match status" value="1"/>
</dbReference>
<keyword evidence="3" id="KW-0378">Hydrolase</keyword>
<evidence type="ECO:0000256" key="4">
    <source>
        <dbReference type="ARBA" id="ARBA00022807"/>
    </source>
</evidence>
<dbReference type="InterPro" id="IPR003653">
    <property type="entry name" value="Peptidase_C48_C"/>
</dbReference>
<sequence>MDNTKVVARSISNASGARLTLAGLRSLEGKQWLFEEVIHFVYSEMSSKFQSIEDLLFVPPNVAHALTNLQEDSNPLHILDPGNHNLLLFPVNNSENNDLVDSGNHWSLVVLRIDKAHNTCSFVHHDSILNMNQGAAKRLVGNLKLFFPTFDSTYLEAETPQQANGYDCGLYVIILAHKIACWWNKVKSGKKAETDGYDAASLVNSDMVSNTRQQLFDSLKKKFSQ</sequence>
<dbReference type="InterPro" id="IPR044613">
    <property type="entry name" value="Nep1/2-like"/>
</dbReference>
<evidence type="ECO:0000256" key="1">
    <source>
        <dbReference type="ARBA" id="ARBA00005234"/>
    </source>
</evidence>
<dbReference type="Proteomes" id="UP000823388">
    <property type="component" value="Chromosome 7N"/>
</dbReference>
<evidence type="ECO:0000259" key="5">
    <source>
        <dbReference type="PROSITE" id="PS50600"/>
    </source>
</evidence>
<dbReference type="SUPFAM" id="SSF54001">
    <property type="entry name" value="Cysteine proteinases"/>
    <property type="match status" value="1"/>
</dbReference>
<feature type="domain" description="Ubiquitin-like protease family profile" evidence="5">
    <location>
        <begin position="17"/>
        <end position="179"/>
    </location>
</feature>
<dbReference type="InterPro" id="IPR038765">
    <property type="entry name" value="Papain-like_cys_pep_sf"/>
</dbReference>
<accession>A0A8T0Q6A5</accession>
<keyword evidence="2" id="KW-0645">Protease</keyword>
<gene>
    <name evidence="6" type="ORF">PVAP13_7NG145900</name>
</gene>
<reference evidence="6" key="1">
    <citation type="submission" date="2020-05" db="EMBL/GenBank/DDBJ databases">
        <title>WGS assembly of Panicum virgatum.</title>
        <authorList>
            <person name="Lovell J.T."/>
            <person name="Jenkins J."/>
            <person name="Shu S."/>
            <person name="Juenger T.E."/>
            <person name="Schmutz J."/>
        </authorList>
    </citation>
    <scope>NUCLEOTIDE SEQUENCE</scope>
    <source>
        <strain evidence="6">AP13</strain>
    </source>
</reference>
<dbReference type="Pfam" id="PF02902">
    <property type="entry name" value="Peptidase_C48"/>
    <property type="match status" value="1"/>
</dbReference>
<dbReference type="GO" id="GO:0006508">
    <property type="term" value="P:proteolysis"/>
    <property type="evidence" value="ECO:0007669"/>
    <property type="project" value="UniProtKB-KW"/>
</dbReference>